<protein>
    <submittedName>
        <fullName evidence="1">Uncharacterized protein</fullName>
    </submittedName>
</protein>
<name>A0A645CZK8_9ZZZZ</name>
<dbReference type="InterPro" id="IPR011044">
    <property type="entry name" value="Quino_amine_DH_bsu"/>
</dbReference>
<evidence type="ECO:0000313" key="1">
    <source>
        <dbReference type="EMBL" id="MPM82650.1"/>
    </source>
</evidence>
<reference evidence="1" key="1">
    <citation type="submission" date="2019-08" db="EMBL/GenBank/DDBJ databases">
        <authorList>
            <person name="Kucharzyk K."/>
            <person name="Murdoch R.W."/>
            <person name="Higgins S."/>
            <person name="Loffler F."/>
        </authorList>
    </citation>
    <scope>NUCLEOTIDE SEQUENCE</scope>
</reference>
<gene>
    <name evidence="1" type="ORF">SDC9_129712</name>
</gene>
<dbReference type="SUPFAM" id="SSF50969">
    <property type="entry name" value="YVTN repeat-like/Quinoprotein amine dehydrogenase"/>
    <property type="match status" value="1"/>
</dbReference>
<dbReference type="InterPro" id="IPR043765">
    <property type="entry name" value="DUF5711"/>
</dbReference>
<accession>A0A645CZK8</accession>
<dbReference type="Pfam" id="PF18975">
    <property type="entry name" value="DUF5711"/>
    <property type="match status" value="1"/>
</dbReference>
<comment type="caution">
    <text evidence="1">The sequence shown here is derived from an EMBL/GenBank/DDBJ whole genome shotgun (WGS) entry which is preliminary data.</text>
</comment>
<organism evidence="1">
    <name type="scientific">bioreactor metagenome</name>
    <dbReference type="NCBI Taxonomy" id="1076179"/>
    <lineage>
        <taxon>unclassified sequences</taxon>
        <taxon>metagenomes</taxon>
        <taxon>ecological metagenomes</taxon>
    </lineage>
</organism>
<dbReference type="EMBL" id="VSSQ01031673">
    <property type="protein sequence ID" value="MPM82650.1"/>
    <property type="molecule type" value="Genomic_DNA"/>
</dbReference>
<sequence>MSFADTNYLIHINGNAGEILKVEHNFIKPTLIAHNQRALLFDRAGSQFMIASSSKVLYSSKQTEKTLSQNIITAALGKTGNVAFGTWSDEGVCQMNVFGYKLEKRFEYNFASDRITSLSLSDNGKYVAVSVLGAKDAQIYSIIYIFALDSTKPVVNQKIAGETVTNIDFLGNKSVNVISTRKRYVVSLDKGIETKSTVDFQTHTLTGVSFDNDSARSAVLLSEYGNSGSNILYGFSDSGKKQFEIKVKNVKKIDCNRKYVVALADDKVYCYNNSGKLRGEITLSFNVDDVKLCGGRLYLFSGNKIYSCRPNRTITLETE</sequence>
<dbReference type="AlphaFoldDB" id="A0A645CZK8"/>
<proteinExistence type="predicted"/>